<dbReference type="EC" id="1.14.11.27" evidence="1"/>
<comment type="caution">
    <text evidence="1">The sequence shown here is derived from an EMBL/GenBank/DDBJ whole genome shotgun (WGS) entry which is preliminary data.</text>
</comment>
<organism evidence="1 2">
    <name type="scientific">Vermiconidia calcicola</name>
    <dbReference type="NCBI Taxonomy" id="1690605"/>
    <lineage>
        <taxon>Eukaryota</taxon>
        <taxon>Fungi</taxon>
        <taxon>Dikarya</taxon>
        <taxon>Ascomycota</taxon>
        <taxon>Pezizomycotina</taxon>
        <taxon>Dothideomycetes</taxon>
        <taxon>Dothideomycetidae</taxon>
        <taxon>Mycosphaerellales</taxon>
        <taxon>Extremaceae</taxon>
        <taxon>Vermiconidia</taxon>
    </lineage>
</organism>
<proteinExistence type="predicted"/>
<name>A0ACC3MW44_9PEZI</name>
<dbReference type="Proteomes" id="UP001281147">
    <property type="component" value="Unassembled WGS sequence"/>
</dbReference>
<keyword evidence="1" id="KW-0560">Oxidoreductase</keyword>
<dbReference type="EMBL" id="JAUTXU010000134">
    <property type="protein sequence ID" value="KAK3704873.1"/>
    <property type="molecule type" value="Genomic_DNA"/>
</dbReference>
<evidence type="ECO:0000313" key="2">
    <source>
        <dbReference type="Proteomes" id="UP001281147"/>
    </source>
</evidence>
<evidence type="ECO:0000313" key="1">
    <source>
        <dbReference type="EMBL" id="KAK3704873.1"/>
    </source>
</evidence>
<reference evidence="1" key="1">
    <citation type="submission" date="2023-07" db="EMBL/GenBank/DDBJ databases">
        <title>Black Yeasts Isolated from many extreme environments.</title>
        <authorList>
            <person name="Coleine C."/>
            <person name="Stajich J.E."/>
            <person name="Selbmann L."/>
        </authorList>
    </citation>
    <scope>NUCLEOTIDE SEQUENCE</scope>
    <source>
        <strain evidence="1">CCFEE 5714</strain>
    </source>
</reference>
<accession>A0ACC3MW44</accession>
<protein>
    <submittedName>
        <fullName evidence="1">GTPase of the mitochondrial inner membrane that associates with the large ribosomal subunit</fullName>
        <ecNumber evidence="1">1.14.11.27</ecNumber>
    </submittedName>
</protein>
<keyword evidence="2" id="KW-1185">Reference proteome</keyword>
<sequence>MSPLPASRLLSSSLTPFLYPCLDSTWTSSASTFRHVARQGRPRKRIATSAIRHQSTATAPSDVVREDAPPVDVNQYDHLNPQPLEYSSNPFTDSCTISLHAGGGGHGCISFLREKYIAHGPPNGGDGGTGGNVYIQAVQGETSLHKLARRGILKAARGKNGEGSGKGGKRGEDVLVQVPVGTVVREISRHDPIEAEGRKAKGFGGDVDREVDPDAQPDQSGKWRRDKWLLYPGGLPKYFTSADLPALPRPRRSNLTASQPQAPLRLDLDTPMKTPMLLAAGAMGGLGNPHFVTKSIPRPKYATKGEEGMQIQVQLELKLLADVGLIGLPNAGKSTLLRALTRSRTRIGDWAFTTLSPNIGTVVLDAYAGRPALSSQQQRSHFTIADIPGLIEDAHLDRGLGLGFLRHIERAAVLAFVIDLSASDAVAALKALWKEVGEYEKLREREFNAETERTPVDEDGMVAFKPFESSISPGFDPEPGGSNVLDAQAGRALPALSLPAISSKPWFVVATKADKDDTQQNFALLQEYLKQVQSGEEENPSGKPNAWRKKPVAVPVSAMRKEGVDGIPSSSIAK</sequence>
<gene>
    <name evidence="1" type="primary">MTG2_1</name>
    <name evidence="1" type="ORF">LTR37_013564</name>
</gene>